<dbReference type="InterPro" id="IPR002491">
    <property type="entry name" value="ABC_transptr_periplasmic_BD"/>
</dbReference>
<comment type="similarity">
    <text evidence="2">Belongs to the bacterial solute-binding protein 8 family.</text>
</comment>
<evidence type="ECO:0000313" key="7">
    <source>
        <dbReference type="EMBL" id="GAA1384625.1"/>
    </source>
</evidence>
<reference evidence="8" key="1">
    <citation type="journal article" date="2019" name="Int. J. Syst. Evol. Microbiol.">
        <title>The Global Catalogue of Microorganisms (GCM) 10K type strain sequencing project: providing services to taxonomists for standard genome sequencing and annotation.</title>
        <authorList>
            <consortium name="The Broad Institute Genomics Platform"/>
            <consortium name="The Broad Institute Genome Sequencing Center for Infectious Disease"/>
            <person name="Wu L."/>
            <person name="Ma J."/>
        </authorList>
    </citation>
    <scope>NUCLEOTIDE SEQUENCE [LARGE SCALE GENOMIC DNA]</scope>
    <source>
        <strain evidence="8">JCM 11896</strain>
    </source>
</reference>
<evidence type="ECO:0000313" key="8">
    <source>
        <dbReference type="Proteomes" id="UP001501414"/>
    </source>
</evidence>
<feature type="domain" description="Fe/B12 periplasmic-binding" evidence="6">
    <location>
        <begin position="76"/>
        <end position="347"/>
    </location>
</feature>
<gene>
    <name evidence="7" type="ORF">GCM10009613_15740</name>
</gene>
<dbReference type="PANTHER" id="PTHR30532">
    <property type="entry name" value="IRON III DICITRATE-BINDING PERIPLASMIC PROTEIN"/>
    <property type="match status" value="1"/>
</dbReference>
<dbReference type="PROSITE" id="PS51257">
    <property type="entry name" value="PROKAR_LIPOPROTEIN"/>
    <property type="match status" value="1"/>
</dbReference>
<organism evidence="7 8">
    <name type="scientific">Pseudonocardia kongjuensis</name>
    <dbReference type="NCBI Taxonomy" id="102227"/>
    <lineage>
        <taxon>Bacteria</taxon>
        <taxon>Bacillati</taxon>
        <taxon>Actinomycetota</taxon>
        <taxon>Actinomycetes</taxon>
        <taxon>Pseudonocardiales</taxon>
        <taxon>Pseudonocardiaceae</taxon>
        <taxon>Pseudonocardia</taxon>
    </lineage>
</organism>
<feature type="chain" id="PRO_5046416747" evidence="5">
    <location>
        <begin position="32"/>
        <end position="349"/>
    </location>
</feature>
<name>A0ABP4I8Y6_9PSEU</name>
<dbReference type="EMBL" id="BAAAJK010000006">
    <property type="protein sequence ID" value="GAA1384625.1"/>
    <property type="molecule type" value="Genomic_DNA"/>
</dbReference>
<dbReference type="PROSITE" id="PS50983">
    <property type="entry name" value="FE_B12_PBP"/>
    <property type="match status" value="1"/>
</dbReference>
<accession>A0ABP4I8Y6</accession>
<keyword evidence="4 5" id="KW-0732">Signal</keyword>
<evidence type="ECO:0000259" key="6">
    <source>
        <dbReference type="PROSITE" id="PS50983"/>
    </source>
</evidence>
<feature type="signal peptide" evidence="5">
    <location>
        <begin position="1"/>
        <end position="31"/>
    </location>
</feature>
<comment type="subcellular location">
    <subcellularLocation>
        <location evidence="1">Cell envelope</location>
    </subcellularLocation>
</comment>
<dbReference type="Proteomes" id="UP001501414">
    <property type="component" value="Unassembled WGS sequence"/>
</dbReference>
<dbReference type="InterPro" id="IPR051313">
    <property type="entry name" value="Bact_iron-sidero_bind"/>
</dbReference>
<proteinExistence type="inferred from homology"/>
<evidence type="ECO:0000256" key="5">
    <source>
        <dbReference type="SAM" id="SignalP"/>
    </source>
</evidence>
<evidence type="ECO:0000256" key="2">
    <source>
        <dbReference type="ARBA" id="ARBA00008814"/>
    </source>
</evidence>
<comment type="caution">
    <text evidence="7">The sequence shown here is derived from an EMBL/GenBank/DDBJ whole genome shotgun (WGS) entry which is preliminary data.</text>
</comment>
<keyword evidence="8" id="KW-1185">Reference proteome</keyword>
<dbReference type="SUPFAM" id="SSF53807">
    <property type="entry name" value="Helical backbone' metal receptor"/>
    <property type="match status" value="1"/>
</dbReference>
<dbReference type="Gene3D" id="3.40.50.1980">
    <property type="entry name" value="Nitrogenase molybdenum iron protein domain"/>
    <property type="match status" value="2"/>
</dbReference>
<dbReference type="RefSeq" id="WP_344019925.1">
    <property type="nucleotide sequence ID" value="NZ_BAAAJK010000006.1"/>
</dbReference>
<evidence type="ECO:0000256" key="4">
    <source>
        <dbReference type="ARBA" id="ARBA00022729"/>
    </source>
</evidence>
<keyword evidence="3" id="KW-0813">Transport</keyword>
<sequence>MAIPMFRRGRRNAVPALAVALLVALAGCASTGNEDAGGDTAAGGSALPAAEGTTQYPLTLTTWAGETTLQERPERVAVIGFSPNLDALEALGVTPVYTMAEETEWPWRSQEWFSGIETRDTATRRDPINFEGIAATEPDLIIATNFVQDEVAFERLSSIAPVLENPEQVAGDQISWQETQRMIGRALDLPAAADTVITEAEQAVTAAAEEHPEYAGRTITIATDYTQSGIDYYTVAGGTAERIVTAMGFAPNPLAEQFVADASVADEQVGQLDGDVLVMFYNDAPGREARESAPLFQALPAVAGGRYVGVTIDEPGSELTWVLRRGASATSLPWAADELTTRIDGLDLG</sequence>
<evidence type="ECO:0000256" key="1">
    <source>
        <dbReference type="ARBA" id="ARBA00004196"/>
    </source>
</evidence>
<evidence type="ECO:0000256" key="3">
    <source>
        <dbReference type="ARBA" id="ARBA00022448"/>
    </source>
</evidence>
<dbReference type="PANTHER" id="PTHR30532:SF24">
    <property type="entry name" value="FERRIC ENTEROBACTIN-BINDING PERIPLASMIC PROTEIN FEPB"/>
    <property type="match status" value="1"/>
</dbReference>
<dbReference type="Pfam" id="PF01497">
    <property type="entry name" value="Peripla_BP_2"/>
    <property type="match status" value="1"/>
</dbReference>
<protein>
    <submittedName>
        <fullName evidence="7">Iron-siderophore ABC transporter substrate-binding protein</fullName>
    </submittedName>
</protein>